<evidence type="ECO:0000256" key="1">
    <source>
        <dbReference type="ARBA" id="ARBA00022679"/>
    </source>
</evidence>
<reference evidence="3" key="1">
    <citation type="submission" date="2016-01" db="EMBL/GenBank/DDBJ databases">
        <title>Reference transcriptome for the parasite Schistocephalus solidus: insights into the molecular evolution of parasitism.</title>
        <authorList>
            <person name="Hebert F.O."/>
            <person name="Grambauer S."/>
            <person name="Barber I."/>
            <person name="Landry C.R."/>
            <person name="Aubin-Horth N."/>
        </authorList>
    </citation>
    <scope>NUCLEOTIDE SEQUENCE</scope>
</reference>
<protein>
    <submittedName>
        <fullName evidence="3">N-alpha-acetyltransferase MAK3</fullName>
    </submittedName>
</protein>
<feature type="non-terminal residue" evidence="3">
    <location>
        <position position="1"/>
    </location>
</feature>
<dbReference type="SUPFAM" id="SSF55729">
    <property type="entry name" value="Acyl-CoA N-acyltransferases (Nat)"/>
    <property type="match status" value="1"/>
</dbReference>
<dbReference type="InterPro" id="IPR016181">
    <property type="entry name" value="Acyl_CoA_acyltransferase"/>
</dbReference>
<dbReference type="PANTHER" id="PTHR45896">
    <property type="entry name" value="N-ALPHA-ACETYLTRANSFERASE 30"/>
    <property type="match status" value="1"/>
</dbReference>
<evidence type="ECO:0000313" key="3">
    <source>
        <dbReference type="EMBL" id="JAP57385.1"/>
    </source>
</evidence>
<dbReference type="AlphaFoldDB" id="A0A0X3PZV5"/>
<dbReference type="Gene3D" id="3.40.630.30">
    <property type="match status" value="1"/>
</dbReference>
<dbReference type="InterPro" id="IPR044542">
    <property type="entry name" value="NAA30-like"/>
</dbReference>
<keyword evidence="2" id="KW-0012">Acyltransferase</keyword>
<gene>
    <name evidence="3" type="primary">MAK3</name>
    <name evidence="3" type="ORF">TR142808</name>
</gene>
<dbReference type="EMBL" id="GEEE01005840">
    <property type="protein sequence ID" value="JAP57385.1"/>
    <property type="molecule type" value="Transcribed_RNA"/>
</dbReference>
<keyword evidence="1 3" id="KW-0808">Transferase</keyword>
<dbReference type="GO" id="GO:0031417">
    <property type="term" value="C:NatC complex"/>
    <property type="evidence" value="ECO:0007669"/>
    <property type="project" value="TreeGrafter"/>
</dbReference>
<sequence>SPHPRACLNSTAVLIDYSLVDAVRGPAFANMPGFIVPKLTEKDYERDHHERFIETQFGYLDYHDYPGQKYYRNFQGEHDLDLIRRYIPYNLCSGYPDVTYRYFAMNWPELCIFAFTDTHIPIGVIMGHQIEPRRARITMWAVEHRVDHKVVYKRLFNLVLKRMRENEIKQVVILPLNEDKRRRMLQVIGSGGPLRFINSEKEFQFYI</sequence>
<accession>A0A0X3PZV5</accession>
<name>A0A0X3PZV5_SCHSO</name>
<dbReference type="GO" id="GO:0004596">
    <property type="term" value="F:protein-N-terminal amino-acid acetyltransferase activity"/>
    <property type="evidence" value="ECO:0007669"/>
    <property type="project" value="InterPro"/>
</dbReference>
<evidence type="ECO:0000256" key="2">
    <source>
        <dbReference type="ARBA" id="ARBA00023315"/>
    </source>
</evidence>
<organism evidence="3">
    <name type="scientific">Schistocephalus solidus</name>
    <name type="common">Tapeworm</name>
    <dbReference type="NCBI Taxonomy" id="70667"/>
    <lineage>
        <taxon>Eukaryota</taxon>
        <taxon>Metazoa</taxon>
        <taxon>Spiralia</taxon>
        <taxon>Lophotrochozoa</taxon>
        <taxon>Platyhelminthes</taxon>
        <taxon>Cestoda</taxon>
        <taxon>Eucestoda</taxon>
        <taxon>Diphyllobothriidea</taxon>
        <taxon>Diphyllobothriidae</taxon>
        <taxon>Schistocephalus</taxon>
    </lineage>
</organism>
<proteinExistence type="predicted"/>
<dbReference type="PANTHER" id="PTHR45896:SF1">
    <property type="entry name" value="N-ALPHA-ACETYLTRANSFERASE 30"/>
    <property type="match status" value="1"/>
</dbReference>